<dbReference type="GeneID" id="24860992"/>
<name>A0A0E3P4X2_9EURY</name>
<dbReference type="InterPro" id="IPR005952">
    <property type="entry name" value="Phosphogly_mut1"/>
</dbReference>
<comment type="function">
    <text evidence="4">Catalyzes the interconversion of 2-phosphoglycerate and 3-phosphoglycerate.</text>
</comment>
<feature type="active site" description="Tele-phosphohistidine intermediate" evidence="4 5">
    <location>
        <position position="9"/>
    </location>
</feature>
<feature type="binding site" evidence="4 6">
    <location>
        <position position="58"/>
    </location>
    <ligand>
        <name>substrate</name>
    </ligand>
</feature>
<accession>A0A0E3P4X2</accession>
<keyword evidence="2 4" id="KW-0324">Glycolysis</keyword>
<proteinExistence type="inferred from homology"/>
<comment type="caution">
    <text evidence="4">Lacks conserved residue(s) required for the propagation of feature annotation.</text>
</comment>
<dbReference type="GO" id="GO:0006096">
    <property type="term" value="P:glycolytic process"/>
    <property type="evidence" value="ECO:0007669"/>
    <property type="project" value="UniProtKB-UniRule"/>
</dbReference>
<sequence length="248" mass="28340">MSYLIIVRHGESGWNVDGRFGGWVDVPLTGKGIKEALLCAAELEEIDLDLAFTSKLIRAQETLFLILSKQKKIGVFVHEEAETERGRAESGNEAGKDNKEKRYAYPPKTEKNLIPIHLNEALNERYYGILQGKKKDKMKEKYGEEQILHWCRSFDEGPPEGESLKDIYRRAVPYFEKEIFPTLQDGKNVIVCAHQNSLRALIKHIEGISNEDIRKIRLANARPVIYTYSGGRLVRKNAEMDPAVKRNL</sequence>
<dbReference type="KEGG" id="msw:MSSIT_2119"/>
<dbReference type="Gene3D" id="3.40.50.1240">
    <property type="entry name" value="Phosphoglycerate mutase-like"/>
    <property type="match status" value="1"/>
</dbReference>
<evidence type="ECO:0000256" key="5">
    <source>
        <dbReference type="PIRSR" id="PIRSR613078-1"/>
    </source>
</evidence>
<keyword evidence="3 4" id="KW-0413">Isomerase</keyword>
<comment type="pathway">
    <text evidence="4">Carbohydrate degradation; glycolysis; pyruvate from D-glyceraldehyde 3-phosphate: step 3/5.</text>
</comment>
<dbReference type="InterPro" id="IPR013078">
    <property type="entry name" value="His_Pase_superF_clade-1"/>
</dbReference>
<dbReference type="InterPro" id="IPR029033">
    <property type="entry name" value="His_PPase_superfam"/>
</dbReference>
<dbReference type="EC" id="5.4.2.11" evidence="4"/>
<reference evidence="8 9" key="1">
    <citation type="submission" date="2014-07" db="EMBL/GenBank/DDBJ databases">
        <title>Methanogenic archaea and the global carbon cycle.</title>
        <authorList>
            <person name="Henriksen J.R."/>
            <person name="Luke J."/>
            <person name="Reinhart S."/>
            <person name="Benedict M.N."/>
            <person name="Youngblut N.D."/>
            <person name="Metcalf M.E."/>
            <person name="Whitaker R.J."/>
            <person name="Metcalf W.W."/>
        </authorList>
    </citation>
    <scope>NUCLEOTIDE SEQUENCE [LARGE SCALE GENOMIC DNA]</scope>
    <source>
        <strain evidence="8 9">T4/M</strain>
    </source>
</reference>
<dbReference type="HAMAP" id="MF_01039">
    <property type="entry name" value="PGAM_GpmA"/>
    <property type="match status" value="1"/>
</dbReference>
<dbReference type="Pfam" id="PF00300">
    <property type="entry name" value="His_Phos_1"/>
    <property type="match status" value="2"/>
</dbReference>
<dbReference type="PANTHER" id="PTHR11931">
    <property type="entry name" value="PHOSPHOGLYCERATE MUTASE"/>
    <property type="match status" value="1"/>
</dbReference>
<feature type="binding site" evidence="4 6">
    <location>
        <position position="135"/>
    </location>
    <ligand>
        <name>substrate</name>
    </ligand>
</feature>
<evidence type="ECO:0000313" key="9">
    <source>
        <dbReference type="Proteomes" id="UP000033111"/>
    </source>
</evidence>
<dbReference type="HOGENOM" id="CLU_033323_1_4_2"/>
<evidence type="ECO:0000256" key="1">
    <source>
        <dbReference type="ARBA" id="ARBA00006717"/>
    </source>
</evidence>
<dbReference type="Proteomes" id="UP000033111">
    <property type="component" value="Chromosome"/>
</dbReference>
<feature type="active site" description="Proton donor/acceptor" evidence="4 5">
    <location>
        <position position="124"/>
    </location>
</feature>
<dbReference type="GO" id="GO:0006094">
    <property type="term" value="P:gluconeogenesis"/>
    <property type="evidence" value="ECO:0007669"/>
    <property type="project" value="UniProtKB-UniRule"/>
</dbReference>
<dbReference type="GO" id="GO:0004619">
    <property type="term" value="F:phosphoglycerate mutase activity"/>
    <property type="evidence" value="ECO:0007669"/>
    <property type="project" value="UniProtKB-UniRule"/>
</dbReference>
<dbReference type="AlphaFoldDB" id="A0A0E3P4X2"/>
<feature type="binding site" evidence="4 6">
    <location>
        <begin position="124"/>
        <end position="127"/>
    </location>
    <ligand>
        <name>substrate</name>
    </ligand>
</feature>
<dbReference type="UniPathway" id="UPA00109">
    <property type="reaction ID" value="UER00186"/>
</dbReference>
<dbReference type="PROSITE" id="PS00175">
    <property type="entry name" value="PG_MUTASE"/>
    <property type="match status" value="1"/>
</dbReference>
<evidence type="ECO:0000256" key="2">
    <source>
        <dbReference type="ARBA" id="ARBA00023152"/>
    </source>
</evidence>
<gene>
    <name evidence="4" type="primary">gpmA</name>
    <name evidence="8" type="ORF">MSSIT_2119</name>
</gene>
<evidence type="ECO:0000256" key="6">
    <source>
        <dbReference type="PIRSR" id="PIRSR613078-2"/>
    </source>
</evidence>
<keyword evidence="9" id="KW-1185">Reference proteome</keyword>
<evidence type="ECO:0000256" key="7">
    <source>
        <dbReference type="PIRSR" id="PIRSR613078-3"/>
    </source>
</evidence>
<organism evidence="8 9">
    <name type="scientific">Methanosarcina siciliae T4/M</name>
    <dbReference type="NCBI Taxonomy" id="1434120"/>
    <lineage>
        <taxon>Archaea</taxon>
        <taxon>Methanobacteriati</taxon>
        <taxon>Methanobacteriota</taxon>
        <taxon>Stenosarchaea group</taxon>
        <taxon>Methanomicrobia</taxon>
        <taxon>Methanosarcinales</taxon>
        <taxon>Methanosarcinaceae</taxon>
        <taxon>Methanosarcina</taxon>
    </lineage>
</organism>
<feature type="binding site" evidence="4 6">
    <location>
        <begin position="8"/>
        <end position="15"/>
    </location>
    <ligand>
        <name>substrate</name>
    </ligand>
</feature>
<dbReference type="EMBL" id="CP009506">
    <property type="protein sequence ID" value="AKB28838.1"/>
    <property type="molecule type" value="Genomic_DNA"/>
</dbReference>
<evidence type="ECO:0000313" key="8">
    <source>
        <dbReference type="EMBL" id="AKB28838.1"/>
    </source>
</evidence>
<dbReference type="RefSeq" id="WP_048172453.1">
    <property type="nucleotide sequence ID" value="NZ_CP009506.1"/>
</dbReference>
<dbReference type="OrthoDB" id="304253at2157"/>
<dbReference type="InterPro" id="IPR001345">
    <property type="entry name" value="PG/BPGM_mutase_AS"/>
</dbReference>
<dbReference type="CDD" id="cd07067">
    <property type="entry name" value="HP_PGM_like"/>
    <property type="match status" value="1"/>
</dbReference>
<comment type="catalytic activity">
    <reaction evidence="4">
        <text>(2R)-2-phosphoglycerate = (2R)-3-phosphoglycerate</text>
        <dbReference type="Rhea" id="RHEA:15901"/>
        <dbReference type="ChEBI" id="CHEBI:58272"/>
        <dbReference type="ChEBI" id="CHEBI:58289"/>
        <dbReference type="EC" id="5.4.2.11"/>
    </reaction>
</comment>
<protein>
    <recommendedName>
        <fullName evidence="4">2,3-bisphosphoglycerate-dependent phosphoglycerate mutase</fullName>
        <shortName evidence="4">BPG-dependent PGAM</shortName>
        <shortName evidence="4">PGAM</shortName>
        <shortName evidence="4">Phosphoglyceromutase</shortName>
        <shortName evidence="4">dPGM</shortName>
        <ecNumber evidence="4">5.4.2.11</ecNumber>
    </recommendedName>
</protein>
<dbReference type="SUPFAM" id="SSF53254">
    <property type="entry name" value="Phosphoglycerate mutase-like"/>
    <property type="match status" value="1"/>
</dbReference>
<dbReference type="PIRSF" id="PIRSF000709">
    <property type="entry name" value="6PFK_2-Ptase"/>
    <property type="match status" value="1"/>
</dbReference>
<keyword evidence="4" id="KW-0312">Gluconeogenesis</keyword>
<evidence type="ECO:0000256" key="3">
    <source>
        <dbReference type="ARBA" id="ARBA00023235"/>
    </source>
</evidence>
<comment type="similarity">
    <text evidence="1 4">Belongs to the phosphoglycerate mutase family. BPG-dependent PGAM subfamily.</text>
</comment>
<dbReference type="SMART" id="SM00855">
    <property type="entry name" value="PGAM"/>
    <property type="match status" value="1"/>
</dbReference>
<dbReference type="PATRIC" id="fig|1434120.4.peg.2742"/>
<feature type="site" description="Transition state stabilizer" evidence="4 7">
    <location>
        <position position="194"/>
    </location>
</feature>
<evidence type="ECO:0000256" key="4">
    <source>
        <dbReference type="HAMAP-Rule" id="MF_01039"/>
    </source>
</evidence>